<sequence length="138" mass="15012">MRWNCCEIWSPPRSTNAGACGRAAASSRRRDCSVAALAAARPIPSKVARDKGPSKVSASVIPDIVEVEIMMSSVITPEDEGHWLWRNDILGNVHWIQPVASKYYVAEDEEGPVEKKARGIAGQFAAEVHAGHQSCRTT</sequence>
<gene>
    <name evidence="1" type="ORF">PVAP13_8KG229400</name>
</gene>
<keyword evidence="2" id="KW-1185">Reference proteome</keyword>
<name>A0A8T0PMN8_PANVG</name>
<evidence type="ECO:0000313" key="1">
    <source>
        <dbReference type="EMBL" id="KAG2563561.1"/>
    </source>
</evidence>
<dbReference type="Proteomes" id="UP000823388">
    <property type="component" value="Chromosome 8K"/>
</dbReference>
<proteinExistence type="predicted"/>
<accession>A0A8T0PMN8</accession>
<comment type="caution">
    <text evidence="1">The sequence shown here is derived from an EMBL/GenBank/DDBJ whole genome shotgun (WGS) entry which is preliminary data.</text>
</comment>
<reference evidence="1" key="1">
    <citation type="submission" date="2020-05" db="EMBL/GenBank/DDBJ databases">
        <title>WGS assembly of Panicum virgatum.</title>
        <authorList>
            <person name="Lovell J.T."/>
            <person name="Jenkins J."/>
            <person name="Shu S."/>
            <person name="Juenger T.E."/>
            <person name="Schmutz J."/>
        </authorList>
    </citation>
    <scope>NUCLEOTIDE SEQUENCE</scope>
    <source>
        <strain evidence="1">AP13</strain>
    </source>
</reference>
<evidence type="ECO:0000313" key="2">
    <source>
        <dbReference type="Proteomes" id="UP000823388"/>
    </source>
</evidence>
<dbReference type="AlphaFoldDB" id="A0A8T0PMN8"/>
<protein>
    <submittedName>
        <fullName evidence="1">Uncharacterized protein</fullName>
    </submittedName>
</protein>
<organism evidence="1 2">
    <name type="scientific">Panicum virgatum</name>
    <name type="common">Blackwell switchgrass</name>
    <dbReference type="NCBI Taxonomy" id="38727"/>
    <lineage>
        <taxon>Eukaryota</taxon>
        <taxon>Viridiplantae</taxon>
        <taxon>Streptophyta</taxon>
        <taxon>Embryophyta</taxon>
        <taxon>Tracheophyta</taxon>
        <taxon>Spermatophyta</taxon>
        <taxon>Magnoliopsida</taxon>
        <taxon>Liliopsida</taxon>
        <taxon>Poales</taxon>
        <taxon>Poaceae</taxon>
        <taxon>PACMAD clade</taxon>
        <taxon>Panicoideae</taxon>
        <taxon>Panicodae</taxon>
        <taxon>Paniceae</taxon>
        <taxon>Panicinae</taxon>
        <taxon>Panicum</taxon>
        <taxon>Panicum sect. Hiantes</taxon>
    </lineage>
</organism>
<dbReference type="EMBL" id="CM029051">
    <property type="protein sequence ID" value="KAG2563561.1"/>
    <property type="molecule type" value="Genomic_DNA"/>
</dbReference>